<feature type="transmembrane region" description="Helical" evidence="8">
    <location>
        <begin position="177"/>
        <end position="196"/>
    </location>
</feature>
<feature type="transmembrane region" description="Helical" evidence="8">
    <location>
        <begin position="78"/>
        <end position="96"/>
    </location>
</feature>
<organism evidence="10 12">
    <name type="scientific">Neoehrlichia mikurensis</name>
    <dbReference type="NCBI Taxonomy" id="89586"/>
    <lineage>
        <taxon>Bacteria</taxon>
        <taxon>Pseudomonadati</taxon>
        <taxon>Pseudomonadota</taxon>
        <taxon>Alphaproteobacteria</taxon>
        <taxon>Rickettsiales</taxon>
        <taxon>Anaplasmataceae</taxon>
        <taxon>Candidatus Neoehrlichia</taxon>
    </lineage>
</organism>
<evidence type="ECO:0000313" key="13">
    <source>
        <dbReference type="Proteomes" id="UP001059985"/>
    </source>
</evidence>
<keyword evidence="6 8" id="KW-1133">Transmembrane helix</keyword>
<dbReference type="GO" id="GO:0015293">
    <property type="term" value="F:symporter activity"/>
    <property type="evidence" value="ECO:0007669"/>
    <property type="project" value="UniProtKB-KW"/>
</dbReference>
<feature type="transmembrane region" description="Helical" evidence="8">
    <location>
        <begin position="289"/>
        <end position="307"/>
    </location>
</feature>
<evidence type="ECO:0000313" key="11">
    <source>
        <dbReference type="EMBL" id="UTO56160.1"/>
    </source>
</evidence>
<dbReference type="GO" id="GO:0005886">
    <property type="term" value="C:plasma membrane"/>
    <property type="evidence" value="ECO:0007669"/>
    <property type="project" value="UniProtKB-SubCell"/>
</dbReference>
<dbReference type="PANTHER" id="PTHR43528:SF1">
    <property type="entry name" value="ALPHA-KETOGLUTARATE PERMEASE"/>
    <property type="match status" value="1"/>
</dbReference>
<dbReference type="InterPro" id="IPR020846">
    <property type="entry name" value="MFS_dom"/>
</dbReference>
<dbReference type="Proteomes" id="UP001059985">
    <property type="component" value="Chromosome"/>
</dbReference>
<gene>
    <name evidence="11" type="ORF">LUA81_03500</name>
    <name evidence="10" type="ORF">LUA82_03535</name>
</gene>
<dbReference type="EMBL" id="CP089285">
    <property type="protein sequence ID" value="UTO56160.1"/>
    <property type="molecule type" value="Genomic_DNA"/>
</dbReference>
<evidence type="ECO:0000256" key="5">
    <source>
        <dbReference type="ARBA" id="ARBA00022847"/>
    </source>
</evidence>
<comment type="subcellular location">
    <subcellularLocation>
        <location evidence="1">Cell membrane</location>
        <topology evidence="1">Multi-pass membrane protein</topology>
    </subcellularLocation>
</comment>
<dbReference type="PANTHER" id="PTHR43528">
    <property type="entry name" value="ALPHA-KETOGLUTARATE PERMEASE"/>
    <property type="match status" value="1"/>
</dbReference>
<evidence type="ECO:0000259" key="9">
    <source>
        <dbReference type="PROSITE" id="PS50850"/>
    </source>
</evidence>
<accession>A0A9Q9BRB7</accession>
<feature type="domain" description="Major facilitator superfamily (MFS) profile" evidence="9">
    <location>
        <begin position="6"/>
        <end position="401"/>
    </location>
</feature>
<keyword evidence="4 8" id="KW-0812">Transmembrane</keyword>
<evidence type="ECO:0000256" key="3">
    <source>
        <dbReference type="ARBA" id="ARBA00022475"/>
    </source>
</evidence>
<dbReference type="InterPro" id="IPR005828">
    <property type="entry name" value="MFS_sugar_transport-like"/>
</dbReference>
<keyword evidence="2" id="KW-0813">Transport</keyword>
<keyword evidence="7 8" id="KW-0472">Membrane</keyword>
<evidence type="ECO:0000256" key="4">
    <source>
        <dbReference type="ARBA" id="ARBA00022692"/>
    </source>
</evidence>
<evidence type="ECO:0000256" key="7">
    <source>
        <dbReference type="ARBA" id="ARBA00023136"/>
    </source>
</evidence>
<protein>
    <submittedName>
        <fullName evidence="10">MFS transporter</fullName>
    </submittedName>
</protein>
<feature type="transmembrane region" description="Helical" evidence="8">
    <location>
        <begin position="140"/>
        <end position="162"/>
    </location>
</feature>
<keyword evidence="5" id="KW-0769">Symport</keyword>
<dbReference type="Pfam" id="PF00083">
    <property type="entry name" value="Sugar_tr"/>
    <property type="match status" value="1"/>
</dbReference>
<feature type="transmembrane region" description="Helical" evidence="8">
    <location>
        <begin position="233"/>
        <end position="255"/>
    </location>
</feature>
<feature type="transmembrane region" description="Helical" evidence="8">
    <location>
        <begin position="313"/>
        <end position="336"/>
    </location>
</feature>
<feature type="transmembrane region" description="Helical" evidence="8">
    <location>
        <begin position="42"/>
        <end position="66"/>
    </location>
</feature>
<evidence type="ECO:0000256" key="2">
    <source>
        <dbReference type="ARBA" id="ARBA00022448"/>
    </source>
</evidence>
<keyword evidence="3" id="KW-1003">Cell membrane</keyword>
<dbReference type="RefSeq" id="WP_218194203.1">
    <property type="nucleotide sequence ID" value="NZ_CP054597.1"/>
</dbReference>
<feature type="transmembrane region" description="Helical" evidence="8">
    <location>
        <begin position="376"/>
        <end position="397"/>
    </location>
</feature>
<reference evidence="10" key="1">
    <citation type="journal article" date="2022" name="Microorganisms">
        <title>Assembly and Comparison of Ca. Neoehrlichia mikurensis Genomes.</title>
        <authorList>
            <person name="Azagi T."/>
            <person name="Dirks R.P."/>
            <person name="Yebra-Pimentel E.S."/>
            <person name="Schaap P.J."/>
            <person name="Koehorst J.J."/>
            <person name="Esser H.J."/>
            <person name="Sprong H."/>
        </authorList>
    </citation>
    <scope>NUCLEOTIDE SEQUENCE</scope>
    <source>
        <strain evidence="11">18-2804</strain>
        <strain evidence="10">18-2837</strain>
    </source>
</reference>
<evidence type="ECO:0000256" key="1">
    <source>
        <dbReference type="ARBA" id="ARBA00004651"/>
    </source>
</evidence>
<feature type="transmembrane region" description="Helical" evidence="8">
    <location>
        <begin position="348"/>
        <end position="370"/>
    </location>
</feature>
<dbReference type="Proteomes" id="UP001059822">
    <property type="component" value="Chromosome"/>
</dbReference>
<evidence type="ECO:0000256" key="8">
    <source>
        <dbReference type="SAM" id="Phobius"/>
    </source>
</evidence>
<name>A0A9Q9BRB7_9RICK</name>
<sequence length="410" mass="46484">MLRNKVTVSVLLCSFIESYDFIVYAQLSLILGQVFFNVHSSYVNLLMGLGTFAIPFIVRPFGAMLFGYIGDRKGRKSSLVLSMILFLLSIFCMAFLPTPESIGIISPIILVIIRMIQGLAMSGEIGGLVLIIENVKYDKVAIASAMHGIAIVCGGILAYVVISLCKNFLTEYEMLSYGWRIPFFIAFLMSLLLPYLRKSMEESHQYSEHIKVNQPSSFFSLLEAFIKYRKDCLLVYSITSLTSAMFYLVFVYIDIPQHVNIMNYIILMTIFIASYYCFAYFIGVKDSKISQLLAILVVIIFAYPTFYLMSYKFFFACIMSMILNAILFGIVFPIVVSIFPVAVRHTCFLVIYNIAHISGGIAPVVCLWMSNIVKLQAVPALYIIFWAIMAFICLLLYKGRNYMELRHLNG</sequence>
<dbReference type="EMBL" id="CP089286">
    <property type="protein sequence ID" value="UTO55240.1"/>
    <property type="molecule type" value="Genomic_DNA"/>
</dbReference>
<evidence type="ECO:0000313" key="12">
    <source>
        <dbReference type="Proteomes" id="UP001059822"/>
    </source>
</evidence>
<feature type="transmembrane region" description="Helical" evidence="8">
    <location>
        <begin position="102"/>
        <end position="120"/>
    </location>
</feature>
<dbReference type="InterPro" id="IPR051084">
    <property type="entry name" value="H+-coupled_symporters"/>
</dbReference>
<evidence type="ECO:0000256" key="6">
    <source>
        <dbReference type="ARBA" id="ARBA00022989"/>
    </source>
</evidence>
<evidence type="ECO:0000313" key="10">
    <source>
        <dbReference type="EMBL" id="UTO55240.1"/>
    </source>
</evidence>
<keyword evidence="13" id="KW-1185">Reference proteome</keyword>
<dbReference type="AlphaFoldDB" id="A0A9Q9BRB7"/>
<feature type="transmembrane region" description="Helical" evidence="8">
    <location>
        <begin position="261"/>
        <end position="282"/>
    </location>
</feature>
<dbReference type="PROSITE" id="PS50850">
    <property type="entry name" value="MFS"/>
    <property type="match status" value="1"/>
</dbReference>
<proteinExistence type="predicted"/>